<protein>
    <submittedName>
        <fullName evidence="1">Uncharacterized protein</fullName>
    </submittedName>
</protein>
<keyword evidence="2" id="KW-1185">Reference proteome</keyword>
<organism evidence="1 2">
    <name type="scientific">Dipteronia sinensis</name>
    <dbReference type="NCBI Taxonomy" id="43782"/>
    <lineage>
        <taxon>Eukaryota</taxon>
        <taxon>Viridiplantae</taxon>
        <taxon>Streptophyta</taxon>
        <taxon>Embryophyta</taxon>
        <taxon>Tracheophyta</taxon>
        <taxon>Spermatophyta</taxon>
        <taxon>Magnoliopsida</taxon>
        <taxon>eudicotyledons</taxon>
        <taxon>Gunneridae</taxon>
        <taxon>Pentapetalae</taxon>
        <taxon>rosids</taxon>
        <taxon>malvids</taxon>
        <taxon>Sapindales</taxon>
        <taxon>Sapindaceae</taxon>
        <taxon>Hippocastanoideae</taxon>
        <taxon>Acereae</taxon>
        <taxon>Dipteronia</taxon>
    </lineage>
</organism>
<comment type="caution">
    <text evidence="1">The sequence shown here is derived from an EMBL/GenBank/DDBJ whole genome shotgun (WGS) entry which is preliminary data.</text>
</comment>
<sequence length="140" mass="15711">MAESISENPSKISGNDLITSSNEFLVISARPPMVDPVATIDSVTASLRRSKPEEIIEPIISSKTCNKDSKQALMASPSCSNAPWIASPGTLNAWMINTRRYAAVLKINRVIRVDNVVMMQKMQLRMKTIIFFWLIWKKKT</sequence>
<dbReference type="Proteomes" id="UP001281410">
    <property type="component" value="Unassembled WGS sequence"/>
</dbReference>
<evidence type="ECO:0000313" key="2">
    <source>
        <dbReference type="Proteomes" id="UP001281410"/>
    </source>
</evidence>
<dbReference type="EMBL" id="JANJYJ010000010">
    <property type="protein sequence ID" value="KAK3182793.1"/>
    <property type="molecule type" value="Genomic_DNA"/>
</dbReference>
<gene>
    <name evidence="1" type="ORF">Dsin_030079</name>
</gene>
<proteinExistence type="predicted"/>
<reference evidence="1" key="1">
    <citation type="journal article" date="2023" name="Plant J.">
        <title>Genome sequences and population genomics provide insights into the demographic history, inbreeding, and mutation load of two 'living fossil' tree species of Dipteronia.</title>
        <authorList>
            <person name="Feng Y."/>
            <person name="Comes H.P."/>
            <person name="Chen J."/>
            <person name="Zhu S."/>
            <person name="Lu R."/>
            <person name="Zhang X."/>
            <person name="Li P."/>
            <person name="Qiu J."/>
            <person name="Olsen K.M."/>
            <person name="Qiu Y."/>
        </authorList>
    </citation>
    <scope>NUCLEOTIDE SEQUENCE</scope>
    <source>
        <strain evidence="1">NBL</strain>
    </source>
</reference>
<accession>A0AAE0DQP5</accession>
<name>A0AAE0DQP5_9ROSI</name>
<dbReference type="AlphaFoldDB" id="A0AAE0DQP5"/>
<evidence type="ECO:0000313" key="1">
    <source>
        <dbReference type="EMBL" id="KAK3182793.1"/>
    </source>
</evidence>